<proteinExistence type="predicted"/>
<organism evidence="2">
    <name type="scientific">candidate division WWE3 bacterium</name>
    <dbReference type="NCBI Taxonomy" id="2053526"/>
    <lineage>
        <taxon>Bacteria</taxon>
        <taxon>Katanobacteria</taxon>
    </lineage>
</organism>
<dbReference type="InterPro" id="IPR027417">
    <property type="entry name" value="P-loop_NTPase"/>
</dbReference>
<comment type="caution">
    <text evidence="2">The sequence shown here is derived from an EMBL/GenBank/DDBJ whole genome shotgun (WGS) entry which is preliminary data.</text>
</comment>
<name>A0A7C1SA31_UNCKA</name>
<protein>
    <submittedName>
        <fullName evidence="2">CTP synthase</fullName>
        <ecNumber evidence="2">6.3.4.2</ecNumber>
    </submittedName>
</protein>
<dbReference type="GO" id="GO:0042802">
    <property type="term" value="F:identical protein binding"/>
    <property type="evidence" value="ECO:0007669"/>
    <property type="project" value="TreeGrafter"/>
</dbReference>
<dbReference type="NCBIfam" id="NF003792">
    <property type="entry name" value="PRK05380.1"/>
    <property type="match status" value="1"/>
</dbReference>
<dbReference type="Gene3D" id="3.40.50.300">
    <property type="entry name" value="P-loop containing nucleotide triphosphate hydrolases"/>
    <property type="match status" value="1"/>
</dbReference>
<dbReference type="EMBL" id="DRHH01000076">
    <property type="protein sequence ID" value="HEB14133.1"/>
    <property type="molecule type" value="Genomic_DNA"/>
</dbReference>
<evidence type="ECO:0000259" key="1">
    <source>
        <dbReference type="Pfam" id="PF06418"/>
    </source>
</evidence>
<reference evidence="2" key="1">
    <citation type="journal article" date="2020" name="mSystems">
        <title>Genome- and Community-Level Interaction Insights into Carbon Utilization and Element Cycling Functions of Hydrothermarchaeota in Hydrothermal Sediment.</title>
        <authorList>
            <person name="Zhou Z."/>
            <person name="Liu Y."/>
            <person name="Xu W."/>
            <person name="Pan J."/>
            <person name="Luo Z.H."/>
            <person name="Li M."/>
        </authorList>
    </citation>
    <scope>NUCLEOTIDE SEQUENCE [LARGE SCALE GENOMIC DNA]</scope>
    <source>
        <strain evidence="2">HyVt-365</strain>
    </source>
</reference>
<dbReference type="EC" id="6.3.4.2" evidence="2"/>
<dbReference type="SUPFAM" id="SSF52540">
    <property type="entry name" value="P-loop containing nucleoside triphosphate hydrolases"/>
    <property type="match status" value="1"/>
</dbReference>
<gene>
    <name evidence="2" type="ORF">ENI09_01855</name>
</gene>
<dbReference type="GO" id="GO:0006241">
    <property type="term" value="P:CTP biosynthetic process"/>
    <property type="evidence" value="ECO:0007669"/>
    <property type="project" value="TreeGrafter"/>
</dbReference>
<dbReference type="InterPro" id="IPR004468">
    <property type="entry name" value="CTP_synthase"/>
</dbReference>
<sequence length="326" mass="36735">MPEREFLKLIFVSGGVLSGLGKGITTSSIALLLKSSGYKTTAIKCDMYLNIDAGTMNPLEHGEVFVTNDKAETDQDIGHYERFLNTDLPGKNYITAGQVYFDVLNRERRLEYQGQSIDAYKEIPEEIIRRIKQAAKGYQMAVIELGGTVGEYQNIMFFEAIRRLKIRNPESTVLIHVGYLPIPKTLGEMKSKPIQQSIYQLGTLGLRPDFVIARSESPVDLKRREKIAFAAALDLDDVISNPDVKTVYEVPLLLDKQKFTTKLLKRLGLKGRPKDLTSWRRMVKKIKSAQKPLRIGIVAKYISSGDFTLEDSYICVNEALKHAAWA</sequence>
<keyword evidence="2" id="KW-0436">Ligase</keyword>
<dbReference type="Proteomes" id="UP000885744">
    <property type="component" value="Unassembled WGS sequence"/>
</dbReference>
<dbReference type="AlphaFoldDB" id="A0A7C1SA31"/>
<dbReference type="PANTHER" id="PTHR11550:SF0">
    <property type="entry name" value="CTP SYNTHASE-RELATED"/>
    <property type="match status" value="1"/>
</dbReference>
<dbReference type="PANTHER" id="PTHR11550">
    <property type="entry name" value="CTP SYNTHASE"/>
    <property type="match status" value="1"/>
</dbReference>
<evidence type="ECO:0000313" key="2">
    <source>
        <dbReference type="EMBL" id="HEB14133.1"/>
    </source>
</evidence>
<feature type="domain" description="CTP synthase N-terminal" evidence="1">
    <location>
        <begin position="8"/>
        <end position="269"/>
    </location>
</feature>
<feature type="non-terminal residue" evidence="2">
    <location>
        <position position="326"/>
    </location>
</feature>
<dbReference type="Pfam" id="PF06418">
    <property type="entry name" value="CTP_synth_N"/>
    <property type="match status" value="1"/>
</dbReference>
<accession>A0A7C1SA31</accession>
<dbReference type="InterPro" id="IPR017456">
    <property type="entry name" value="CTP_synthase_N"/>
</dbReference>
<dbReference type="GO" id="GO:0003883">
    <property type="term" value="F:CTP synthase activity"/>
    <property type="evidence" value="ECO:0007669"/>
    <property type="project" value="UniProtKB-EC"/>
</dbReference>
<dbReference type="GO" id="GO:0019856">
    <property type="term" value="P:pyrimidine nucleobase biosynthetic process"/>
    <property type="evidence" value="ECO:0007669"/>
    <property type="project" value="TreeGrafter"/>
</dbReference>